<reference evidence="4 5" key="1">
    <citation type="submission" date="2016-11" db="EMBL/GenBank/DDBJ databases">
        <authorList>
            <person name="Jaros S."/>
            <person name="Januszkiewicz K."/>
            <person name="Wedrychowicz H."/>
        </authorList>
    </citation>
    <scope>NUCLEOTIDE SEQUENCE [LARGE SCALE GENOMIC DNA]</scope>
    <source>
        <strain evidence="4 5">GAS138</strain>
    </source>
</reference>
<gene>
    <name evidence="4" type="ORF">SAMN05443248_4218</name>
</gene>
<dbReference type="PANTHER" id="PTHR44196:SF1">
    <property type="entry name" value="DEHYDROGENASE_REDUCTASE SDR FAMILY MEMBER 7B"/>
    <property type="match status" value="1"/>
</dbReference>
<dbReference type="RefSeq" id="WP_079603052.1">
    <property type="nucleotide sequence ID" value="NZ_LT670817.1"/>
</dbReference>
<dbReference type="GO" id="GO:0016020">
    <property type="term" value="C:membrane"/>
    <property type="evidence" value="ECO:0007669"/>
    <property type="project" value="TreeGrafter"/>
</dbReference>
<dbReference type="SUPFAM" id="SSF51735">
    <property type="entry name" value="NAD(P)-binding Rossmann-fold domains"/>
    <property type="match status" value="1"/>
</dbReference>
<organism evidence="4 5">
    <name type="scientific">Bradyrhizobium erythrophlei</name>
    <dbReference type="NCBI Taxonomy" id="1437360"/>
    <lineage>
        <taxon>Bacteria</taxon>
        <taxon>Pseudomonadati</taxon>
        <taxon>Pseudomonadota</taxon>
        <taxon>Alphaproteobacteria</taxon>
        <taxon>Hyphomicrobiales</taxon>
        <taxon>Nitrobacteraceae</taxon>
        <taxon>Bradyrhizobium</taxon>
    </lineage>
</organism>
<dbReference type="InterPro" id="IPR002347">
    <property type="entry name" value="SDR_fam"/>
</dbReference>
<dbReference type="PANTHER" id="PTHR44196">
    <property type="entry name" value="DEHYDROGENASE/REDUCTASE SDR FAMILY MEMBER 7B"/>
    <property type="match status" value="1"/>
</dbReference>
<dbReference type="PROSITE" id="PS00061">
    <property type="entry name" value="ADH_SHORT"/>
    <property type="match status" value="1"/>
</dbReference>
<evidence type="ECO:0000256" key="3">
    <source>
        <dbReference type="RuleBase" id="RU000363"/>
    </source>
</evidence>
<evidence type="ECO:0000256" key="2">
    <source>
        <dbReference type="ARBA" id="ARBA00023002"/>
    </source>
</evidence>
<evidence type="ECO:0000256" key="1">
    <source>
        <dbReference type="ARBA" id="ARBA00006484"/>
    </source>
</evidence>
<dbReference type="Gene3D" id="3.40.50.720">
    <property type="entry name" value="NAD(P)-binding Rossmann-like Domain"/>
    <property type="match status" value="1"/>
</dbReference>
<dbReference type="OrthoDB" id="9810734at2"/>
<dbReference type="AlphaFoldDB" id="A0A1M5RG80"/>
<evidence type="ECO:0000313" key="5">
    <source>
        <dbReference type="Proteomes" id="UP000189796"/>
    </source>
</evidence>
<dbReference type="InterPro" id="IPR036291">
    <property type="entry name" value="NAD(P)-bd_dom_sf"/>
</dbReference>
<dbReference type="Proteomes" id="UP000189796">
    <property type="component" value="Chromosome I"/>
</dbReference>
<dbReference type="GO" id="GO:0016491">
    <property type="term" value="F:oxidoreductase activity"/>
    <property type="evidence" value="ECO:0007669"/>
    <property type="project" value="UniProtKB-KW"/>
</dbReference>
<dbReference type="PRINTS" id="PR00080">
    <property type="entry name" value="SDRFAMILY"/>
</dbReference>
<keyword evidence="2" id="KW-0560">Oxidoreductase</keyword>
<dbReference type="Pfam" id="PF00106">
    <property type="entry name" value="adh_short"/>
    <property type="match status" value="1"/>
</dbReference>
<evidence type="ECO:0000313" key="4">
    <source>
        <dbReference type="EMBL" id="SHH25264.1"/>
    </source>
</evidence>
<dbReference type="CDD" id="cd05370">
    <property type="entry name" value="SDR_c2"/>
    <property type="match status" value="1"/>
</dbReference>
<protein>
    <submittedName>
        <fullName evidence="4">Uncharacterized oxidoreductase</fullName>
    </submittedName>
</protein>
<dbReference type="InterPro" id="IPR020904">
    <property type="entry name" value="Sc_DH/Rdtase_CS"/>
</dbReference>
<sequence length="259" mass="28646">MKLKSNTILITGGASGIGYELTKQLTALGNKILITGRDQAKMDRAKAAFPKIHTFQSDVSDPEAIATLYEEVTKQFPELNILINNAGIMRKINVHDKAGSLEDITREIEVNLSGPIRMVKQFLPHLKTKSEAAIMNVSSSLAFVPLPISPVYCATKAGLHSFTESLRVQLKNTKVKVFDLAPPATQTELLGDFDVEDMKGASVMTVEDMVRVAVKGMQTDRFEIRPGQANQLKMMNRLAPGFILKQMSRSVDRMLRTQN</sequence>
<comment type="similarity">
    <text evidence="1 3">Belongs to the short-chain dehydrogenases/reductases (SDR) family.</text>
</comment>
<proteinExistence type="inferred from homology"/>
<accession>A0A1M5RG80</accession>
<dbReference type="EMBL" id="LT670817">
    <property type="protein sequence ID" value="SHH25264.1"/>
    <property type="molecule type" value="Genomic_DNA"/>
</dbReference>
<dbReference type="PRINTS" id="PR00081">
    <property type="entry name" value="GDHRDH"/>
</dbReference>
<name>A0A1M5RG80_9BRAD</name>